<evidence type="ECO:0000313" key="2">
    <source>
        <dbReference type="Proteomes" id="UP001058974"/>
    </source>
</evidence>
<dbReference type="Proteomes" id="UP001058974">
    <property type="component" value="Chromosome 3"/>
</dbReference>
<comment type="caution">
    <text evidence="1">The sequence shown here is derived from an EMBL/GenBank/DDBJ whole genome shotgun (WGS) entry which is preliminary data.</text>
</comment>
<dbReference type="AlphaFoldDB" id="A0A9D5AXK0"/>
<dbReference type="PANTHER" id="PTHR46445:SF3">
    <property type="entry name" value="RNA POLYMERASE II DEGRADATION FACTOR-LIKE PROTEIN (DUF1296)-RELATED"/>
    <property type="match status" value="1"/>
</dbReference>
<dbReference type="EMBL" id="JAMSHJ010000003">
    <property type="protein sequence ID" value="KAI5425738.1"/>
    <property type="molecule type" value="Genomic_DNA"/>
</dbReference>
<name>A0A9D5AXK0_PEA</name>
<accession>A0A9D5AXK0</accession>
<evidence type="ECO:0000313" key="1">
    <source>
        <dbReference type="EMBL" id="KAI5425738.1"/>
    </source>
</evidence>
<dbReference type="Gramene" id="Psat03G0152800-T1">
    <property type="protein sequence ID" value="KAI5425738.1"/>
    <property type="gene ID" value="KIW84_031528"/>
</dbReference>
<proteinExistence type="predicted"/>
<sequence>MASSIGGPNMNMSEALRANNISTPQARPNQQASPGAGIAIGPSLPQHLLCIHAIGILAVLPQYKNNISVSSLPYSAAIPPGYGFGSSTSIPGGNYSLNPSGAPTSATSGYDDVMSFLLKITMQSIDT</sequence>
<dbReference type="PANTHER" id="PTHR46445">
    <property type="entry name" value="RNA POLYMERASE II DEGRADATION FACTOR-LIKE PROTEIN (DUF1296)"/>
    <property type="match status" value="1"/>
</dbReference>
<gene>
    <name evidence="1" type="ORF">KIW84_031528</name>
</gene>
<reference evidence="1 2" key="1">
    <citation type="journal article" date="2022" name="Nat. Genet.">
        <title>Improved pea reference genome and pan-genome highlight genomic features and evolutionary characteristics.</title>
        <authorList>
            <person name="Yang T."/>
            <person name="Liu R."/>
            <person name="Luo Y."/>
            <person name="Hu S."/>
            <person name="Wang D."/>
            <person name="Wang C."/>
            <person name="Pandey M.K."/>
            <person name="Ge S."/>
            <person name="Xu Q."/>
            <person name="Li N."/>
            <person name="Li G."/>
            <person name="Huang Y."/>
            <person name="Saxena R.K."/>
            <person name="Ji Y."/>
            <person name="Li M."/>
            <person name="Yan X."/>
            <person name="He Y."/>
            <person name="Liu Y."/>
            <person name="Wang X."/>
            <person name="Xiang C."/>
            <person name="Varshney R.K."/>
            <person name="Ding H."/>
            <person name="Gao S."/>
            <person name="Zong X."/>
        </authorList>
    </citation>
    <scope>NUCLEOTIDE SEQUENCE [LARGE SCALE GENOMIC DNA]</scope>
    <source>
        <strain evidence="1 2">cv. Zhongwan 6</strain>
    </source>
</reference>
<organism evidence="1 2">
    <name type="scientific">Pisum sativum</name>
    <name type="common">Garden pea</name>
    <name type="synonym">Lathyrus oleraceus</name>
    <dbReference type="NCBI Taxonomy" id="3888"/>
    <lineage>
        <taxon>Eukaryota</taxon>
        <taxon>Viridiplantae</taxon>
        <taxon>Streptophyta</taxon>
        <taxon>Embryophyta</taxon>
        <taxon>Tracheophyta</taxon>
        <taxon>Spermatophyta</taxon>
        <taxon>Magnoliopsida</taxon>
        <taxon>eudicotyledons</taxon>
        <taxon>Gunneridae</taxon>
        <taxon>Pentapetalae</taxon>
        <taxon>rosids</taxon>
        <taxon>fabids</taxon>
        <taxon>Fabales</taxon>
        <taxon>Fabaceae</taxon>
        <taxon>Papilionoideae</taxon>
        <taxon>50 kb inversion clade</taxon>
        <taxon>NPAAA clade</taxon>
        <taxon>Hologalegina</taxon>
        <taxon>IRL clade</taxon>
        <taxon>Fabeae</taxon>
        <taxon>Lathyrus</taxon>
    </lineage>
</organism>
<keyword evidence="2" id="KW-1185">Reference proteome</keyword>
<protein>
    <submittedName>
        <fullName evidence="1">Uncharacterized protein</fullName>
    </submittedName>
</protein>